<dbReference type="GO" id="GO:0005886">
    <property type="term" value="C:plasma membrane"/>
    <property type="evidence" value="ECO:0007669"/>
    <property type="project" value="TreeGrafter"/>
</dbReference>
<feature type="transmembrane region" description="Helical" evidence="10">
    <location>
        <begin position="278"/>
        <end position="301"/>
    </location>
</feature>
<proteinExistence type="inferred from homology"/>
<evidence type="ECO:0000256" key="9">
    <source>
        <dbReference type="SAM" id="MobiDB-lite"/>
    </source>
</evidence>
<evidence type="ECO:0000313" key="13">
    <source>
        <dbReference type="Proteomes" id="UP001159428"/>
    </source>
</evidence>
<dbReference type="EMBL" id="CALNXJ010000032">
    <property type="protein sequence ID" value="CAH3138792.1"/>
    <property type="molecule type" value="Genomic_DNA"/>
</dbReference>
<organism evidence="12 13">
    <name type="scientific">Pocillopora meandrina</name>
    <dbReference type="NCBI Taxonomy" id="46732"/>
    <lineage>
        <taxon>Eukaryota</taxon>
        <taxon>Metazoa</taxon>
        <taxon>Cnidaria</taxon>
        <taxon>Anthozoa</taxon>
        <taxon>Hexacorallia</taxon>
        <taxon>Scleractinia</taxon>
        <taxon>Astrocoeniina</taxon>
        <taxon>Pocilloporidae</taxon>
        <taxon>Pocillopora</taxon>
    </lineage>
</organism>
<reference evidence="12 13" key="1">
    <citation type="submission" date="2022-05" db="EMBL/GenBank/DDBJ databases">
        <authorList>
            <consortium name="Genoscope - CEA"/>
            <person name="William W."/>
        </authorList>
    </citation>
    <scope>NUCLEOTIDE SEQUENCE [LARGE SCALE GENOMIC DNA]</scope>
</reference>
<protein>
    <recommendedName>
        <fullName evidence="11">G-protein coupled receptors family 1 profile domain-containing protein</fullName>
    </recommendedName>
</protein>
<comment type="similarity">
    <text evidence="8">Belongs to the G-protein coupled receptor 1 family.</text>
</comment>
<evidence type="ECO:0000256" key="3">
    <source>
        <dbReference type="ARBA" id="ARBA00022989"/>
    </source>
</evidence>
<dbReference type="Pfam" id="PF00001">
    <property type="entry name" value="7tm_1"/>
    <property type="match status" value="1"/>
</dbReference>
<dbReference type="SUPFAM" id="SSF81321">
    <property type="entry name" value="Family A G protein-coupled receptor-like"/>
    <property type="match status" value="1"/>
</dbReference>
<dbReference type="InterPro" id="IPR017452">
    <property type="entry name" value="GPCR_Rhodpsn_7TM"/>
</dbReference>
<gene>
    <name evidence="12" type="ORF">PMEA_00018605</name>
</gene>
<evidence type="ECO:0000256" key="6">
    <source>
        <dbReference type="ARBA" id="ARBA00023170"/>
    </source>
</evidence>
<feature type="compositionally biased region" description="Low complexity" evidence="9">
    <location>
        <begin position="1"/>
        <end position="13"/>
    </location>
</feature>
<dbReference type="Gene3D" id="1.20.1070.10">
    <property type="entry name" value="Rhodopsin 7-helix transmembrane proteins"/>
    <property type="match status" value="1"/>
</dbReference>
<keyword evidence="4 8" id="KW-0297">G-protein coupled receptor</keyword>
<evidence type="ECO:0000256" key="1">
    <source>
        <dbReference type="ARBA" id="ARBA00004141"/>
    </source>
</evidence>
<feature type="region of interest" description="Disordered" evidence="9">
    <location>
        <begin position="1"/>
        <end position="21"/>
    </location>
</feature>
<keyword evidence="2 8" id="KW-0812">Transmembrane</keyword>
<feature type="transmembrane region" description="Helical" evidence="10">
    <location>
        <begin position="64"/>
        <end position="82"/>
    </location>
</feature>
<evidence type="ECO:0000313" key="12">
    <source>
        <dbReference type="EMBL" id="CAH3138792.1"/>
    </source>
</evidence>
<name>A0AAU9X6F4_9CNID</name>
<dbReference type="GO" id="GO:0004930">
    <property type="term" value="F:G protein-coupled receptor activity"/>
    <property type="evidence" value="ECO:0007669"/>
    <property type="project" value="UniProtKB-KW"/>
</dbReference>
<dbReference type="Proteomes" id="UP001159428">
    <property type="component" value="Unassembled WGS sequence"/>
</dbReference>
<dbReference type="InterPro" id="IPR000276">
    <property type="entry name" value="GPCR_Rhodpsn"/>
</dbReference>
<sequence>MSEENCNNSASSNQTGEGTPSLSEAERTFKVVFYSCLFILGSLGNLLVVLVVKRKLKSRRTINDYFILNLAMADLTFLWLSLPFYTNDLYRPFHKNLLYCKLIWPMMSVTLSVSVFTLTSMAVERCRGITNPLQPRIKLQATLIWIFLIWIFAFLTIVPLMIAARSGGVLCTERWPKFSYRQAYTAVLFGFQYVLPLAIIATAYLRITMRLITSRLPMRTSINSRGQVIRQKTRSENIQIIRTLAVIVTLFMACMLPNQIAWVLLDFGGASYAGLTKAFWTCAEALLFLHACVNPIAYGSLTGRFRQGYVRFFRSIFCCKERRLALPSLSDNRTSTRHSRKNHNGVIVHGSLKCKSIIESPKTTQLNMQSSPTLSTTGERAQAGNTLSGLSPPQIVNTTDIDVTNTIKTRVCEAKEVASLFYANSALQTSDEEQNVKETRF</sequence>
<feature type="transmembrane region" description="Helical" evidence="10">
    <location>
        <begin position="143"/>
        <end position="163"/>
    </location>
</feature>
<dbReference type="PRINTS" id="PR00237">
    <property type="entry name" value="GPCRRHODOPSN"/>
</dbReference>
<comment type="subcellular location">
    <subcellularLocation>
        <location evidence="1">Membrane</location>
        <topology evidence="1">Multi-pass membrane protein</topology>
    </subcellularLocation>
</comment>
<feature type="transmembrane region" description="Helical" evidence="10">
    <location>
        <begin position="31"/>
        <end position="52"/>
    </location>
</feature>
<evidence type="ECO:0000259" key="11">
    <source>
        <dbReference type="PROSITE" id="PS50262"/>
    </source>
</evidence>
<dbReference type="FunFam" id="1.20.1070.10:FF:000401">
    <property type="entry name" value="Predicted protein"/>
    <property type="match status" value="1"/>
</dbReference>
<keyword evidence="13" id="KW-1185">Reference proteome</keyword>
<feature type="domain" description="G-protein coupled receptors family 1 profile" evidence="11">
    <location>
        <begin position="44"/>
        <end position="298"/>
    </location>
</feature>
<dbReference type="PROSITE" id="PS50262">
    <property type="entry name" value="G_PROTEIN_RECEP_F1_2"/>
    <property type="match status" value="1"/>
</dbReference>
<dbReference type="PROSITE" id="PS00237">
    <property type="entry name" value="G_PROTEIN_RECEP_F1_1"/>
    <property type="match status" value="1"/>
</dbReference>
<dbReference type="PANTHER" id="PTHR45695">
    <property type="entry name" value="LEUCOKININ RECEPTOR-RELATED"/>
    <property type="match status" value="1"/>
</dbReference>
<keyword evidence="3 10" id="KW-1133">Transmembrane helix</keyword>
<dbReference type="CDD" id="cd00637">
    <property type="entry name" value="7tm_classA_rhodopsin-like"/>
    <property type="match status" value="1"/>
</dbReference>
<feature type="region of interest" description="Disordered" evidence="9">
    <location>
        <begin position="364"/>
        <end position="391"/>
    </location>
</feature>
<evidence type="ECO:0000256" key="10">
    <source>
        <dbReference type="SAM" id="Phobius"/>
    </source>
</evidence>
<accession>A0AAU9X6F4</accession>
<evidence type="ECO:0000256" key="2">
    <source>
        <dbReference type="ARBA" id="ARBA00022692"/>
    </source>
</evidence>
<keyword evidence="7 8" id="KW-0807">Transducer</keyword>
<dbReference type="PANTHER" id="PTHR45695:SF9">
    <property type="entry name" value="LEUCOKININ RECEPTOR"/>
    <property type="match status" value="1"/>
</dbReference>
<evidence type="ECO:0000256" key="5">
    <source>
        <dbReference type="ARBA" id="ARBA00023136"/>
    </source>
</evidence>
<evidence type="ECO:0000256" key="7">
    <source>
        <dbReference type="ARBA" id="ARBA00023224"/>
    </source>
</evidence>
<dbReference type="AlphaFoldDB" id="A0AAU9X6F4"/>
<keyword evidence="5 10" id="KW-0472">Membrane</keyword>
<evidence type="ECO:0000256" key="4">
    <source>
        <dbReference type="ARBA" id="ARBA00023040"/>
    </source>
</evidence>
<feature type="transmembrane region" description="Helical" evidence="10">
    <location>
        <begin position="240"/>
        <end position="258"/>
    </location>
</feature>
<feature type="transmembrane region" description="Helical" evidence="10">
    <location>
        <begin position="183"/>
        <end position="205"/>
    </location>
</feature>
<comment type="caution">
    <text evidence="12">The sequence shown here is derived from an EMBL/GenBank/DDBJ whole genome shotgun (WGS) entry which is preliminary data.</text>
</comment>
<feature type="transmembrane region" description="Helical" evidence="10">
    <location>
        <begin position="102"/>
        <end position="123"/>
    </location>
</feature>
<keyword evidence="6 8" id="KW-0675">Receptor</keyword>
<evidence type="ECO:0000256" key="8">
    <source>
        <dbReference type="RuleBase" id="RU000688"/>
    </source>
</evidence>